<dbReference type="InterPro" id="IPR012495">
    <property type="entry name" value="TadE-like_dom"/>
</dbReference>
<accession>A0A0W8G320</accession>
<evidence type="ECO:0000313" key="2">
    <source>
        <dbReference type="EMBL" id="KUG27559.1"/>
    </source>
</evidence>
<comment type="caution">
    <text evidence="2">The sequence shown here is derived from an EMBL/GenBank/DDBJ whole genome shotgun (WGS) entry which is preliminary data.</text>
</comment>
<evidence type="ECO:0000259" key="1">
    <source>
        <dbReference type="Pfam" id="PF07811"/>
    </source>
</evidence>
<protein>
    <recommendedName>
        <fullName evidence="1">TadE-like domain-containing protein</fullName>
    </recommendedName>
</protein>
<organism evidence="2">
    <name type="scientific">hydrocarbon metagenome</name>
    <dbReference type="NCBI Taxonomy" id="938273"/>
    <lineage>
        <taxon>unclassified sequences</taxon>
        <taxon>metagenomes</taxon>
        <taxon>ecological metagenomes</taxon>
    </lineage>
</organism>
<sequence length="122" mass="13390">MRGSISVELALLLTFVLLPVLVGIIDFGQLLHAQNVMTRAAREGAIAASRNMDIEDAVNRYVQNAGYEVSRTRIDTAGSRESSEPVTVTITYDTSAMVIIPWADIDRNMSRVVTSATTQQLY</sequence>
<dbReference type="Pfam" id="PF07811">
    <property type="entry name" value="TadE"/>
    <property type="match status" value="1"/>
</dbReference>
<dbReference type="EMBL" id="LNQE01000316">
    <property type="protein sequence ID" value="KUG27559.1"/>
    <property type="molecule type" value="Genomic_DNA"/>
</dbReference>
<feature type="domain" description="TadE-like" evidence="1">
    <location>
        <begin position="3"/>
        <end position="45"/>
    </location>
</feature>
<name>A0A0W8G320_9ZZZZ</name>
<proteinExistence type="predicted"/>
<gene>
    <name evidence="2" type="ORF">ASZ90_002593</name>
</gene>
<reference evidence="2" key="1">
    <citation type="journal article" date="2015" name="Proc. Natl. Acad. Sci. U.S.A.">
        <title>Networks of energetic and metabolic interactions define dynamics in microbial communities.</title>
        <authorList>
            <person name="Embree M."/>
            <person name="Liu J.K."/>
            <person name="Al-Bassam M.M."/>
            <person name="Zengler K."/>
        </authorList>
    </citation>
    <scope>NUCLEOTIDE SEQUENCE</scope>
</reference>
<dbReference type="AlphaFoldDB" id="A0A0W8G320"/>